<keyword evidence="1" id="KW-0689">Ribosomal protein</keyword>
<accession>A0A1R3KVA4</accession>
<evidence type="ECO:0000313" key="2">
    <source>
        <dbReference type="Proteomes" id="UP000188268"/>
    </source>
</evidence>
<evidence type="ECO:0000313" key="1">
    <source>
        <dbReference type="EMBL" id="OMP11010.1"/>
    </source>
</evidence>
<proteinExistence type="predicted"/>
<dbReference type="Proteomes" id="UP000188268">
    <property type="component" value="Unassembled WGS sequence"/>
</dbReference>
<sequence length="32" mass="3681">MDKSKRLFLKSKRSFVGVCPRSNQGIELIIET</sequence>
<keyword evidence="1" id="KW-0687">Ribonucleoprotein</keyword>
<reference evidence="1 2" key="1">
    <citation type="submission" date="2013-09" db="EMBL/GenBank/DDBJ databases">
        <title>Corchorus capsularis genome sequencing.</title>
        <authorList>
            <person name="Alam M."/>
            <person name="Haque M.S."/>
            <person name="Islam M.S."/>
            <person name="Emdad E.M."/>
            <person name="Islam M.M."/>
            <person name="Ahmed B."/>
            <person name="Halim A."/>
            <person name="Hossen Q.M.M."/>
            <person name="Hossain M.Z."/>
            <person name="Ahmed R."/>
            <person name="Khan M.M."/>
            <person name="Islam R."/>
            <person name="Rashid M.M."/>
            <person name="Khan S.A."/>
            <person name="Rahman M.S."/>
            <person name="Alam M."/>
        </authorList>
    </citation>
    <scope>NUCLEOTIDE SEQUENCE [LARGE SCALE GENOMIC DNA]</scope>
    <source>
        <strain evidence="2">cv. CVL-1</strain>
        <tissue evidence="1">Whole seedling</tissue>
    </source>
</reference>
<dbReference type="GO" id="GO:0005840">
    <property type="term" value="C:ribosome"/>
    <property type="evidence" value="ECO:0007669"/>
    <property type="project" value="UniProtKB-KW"/>
</dbReference>
<dbReference type="Gramene" id="OMP11010">
    <property type="protein sequence ID" value="OMP11010"/>
    <property type="gene ID" value="CCACVL1_00730"/>
</dbReference>
<keyword evidence="2" id="KW-1185">Reference proteome</keyword>
<comment type="caution">
    <text evidence="1">The sequence shown here is derived from an EMBL/GenBank/DDBJ whole genome shotgun (WGS) entry which is preliminary data.</text>
</comment>
<gene>
    <name evidence="1" type="ORF">CCACVL1_00730</name>
</gene>
<organism evidence="1 2">
    <name type="scientific">Corchorus capsularis</name>
    <name type="common">Jute</name>
    <dbReference type="NCBI Taxonomy" id="210143"/>
    <lineage>
        <taxon>Eukaryota</taxon>
        <taxon>Viridiplantae</taxon>
        <taxon>Streptophyta</taxon>
        <taxon>Embryophyta</taxon>
        <taxon>Tracheophyta</taxon>
        <taxon>Spermatophyta</taxon>
        <taxon>Magnoliopsida</taxon>
        <taxon>eudicotyledons</taxon>
        <taxon>Gunneridae</taxon>
        <taxon>Pentapetalae</taxon>
        <taxon>rosids</taxon>
        <taxon>malvids</taxon>
        <taxon>Malvales</taxon>
        <taxon>Malvaceae</taxon>
        <taxon>Grewioideae</taxon>
        <taxon>Apeibeae</taxon>
        <taxon>Corchorus</taxon>
    </lineage>
</organism>
<dbReference type="AlphaFoldDB" id="A0A1R3KVA4"/>
<name>A0A1R3KVA4_COCAP</name>
<protein>
    <submittedName>
        <fullName evidence="1">Ribosomal protein S18</fullName>
    </submittedName>
</protein>
<dbReference type="EMBL" id="AWWV01001714">
    <property type="protein sequence ID" value="OMP11010.1"/>
    <property type="molecule type" value="Genomic_DNA"/>
</dbReference>